<comment type="similarity">
    <text evidence="2">Belongs to the SusD family.</text>
</comment>
<dbReference type="Proteomes" id="UP000242855">
    <property type="component" value="Chromosome"/>
</dbReference>
<keyword evidence="4" id="KW-0472">Membrane</keyword>
<feature type="domain" description="RagB/SusD" evidence="6">
    <location>
        <begin position="368"/>
        <end position="492"/>
    </location>
</feature>
<protein>
    <submittedName>
        <fullName evidence="8">RagB/SusD family nutrient uptake outer membrane protein</fullName>
    </submittedName>
</protein>
<evidence type="ECO:0000313" key="8">
    <source>
        <dbReference type="EMBL" id="ATA68038.1"/>
    </source>
</evidence>
<keyword evidence="3" id="KW-0732">Signal</keyword>
<comment type="subcellular location">
    <subcellularLocation>
        <location evidence="1">Cell outer membrane</location>
    </subcellularLocation>
</comment>
<evidence type="ECO:0000259" key="7">
    <source>
        <dbReference type="Pfam" id="PF14322"/>
    </source>
</evidence>
<feature type="domain" description="SusD-like N-terminal" evidence="7">
    <location>
        <begin position="81"/>
        <end position="239"/>
    </location>
</feature>
<dbReference type="InterPro" id="IPR033985">
    <property type="entry name" value="SusD-like_N"/>
</dbReference>
<dbReference type="GeneID" id="96781144"/>
<proteinExistence type="inferred from homology"/>
<dbReference type="SUPFAM" id="SSF48452">
    <property type="entry name" value="TPR-like"/>
    <property type="match status" value="1"/>
</dbReference>
<evidence type="ECO:0000313" key="9">
    <source>
        <dbReference type="Proteomes" id="UP000242855"/>
    </source>
</evidence>
<dbReference type="GO" id="GO:0009279">
    <property type="term" value="C:cell outer membrane"/>
    <property type="evidence" value="ECO:0007669"/>
    <property type="project" value="UniProtKB-SubCell"/>
</dbReference>
<dbReference type="Pfam" id="PF14322">
    <property type="entry name" value="SusD-like_3"/>
    <property type="match status" value="1"/>
</dbReference>
<evidence type="ECO:0000259" key="6">
    <source>
        <dbReference type="Pfam" id="PF07980"/>
    </source>
</evidence>
<name>A0A250E8G8_9FLAO</name>
<dbReference type="EMBL" id="CP022378">
    <property type="protein sequence ID" value="ATA68038.1"/>
    <property type="molecule type" value="Genomic_DNA"/>
</dbReference>
<dbReference type="AlphaFoldDB" id="A0A250E8G8"/>
<dbReference type="PROSITE" id="PS51257">
    <property type="entry name" value="PROKAR_LIPOPROTEIN"/>
    <property type="match status" value="1"/>
</dbReference>
<evidence type="ECO:0000256" key="1">
    <source>
        <dbReference type="ARBA" id="ARBA00004442"/>
    </source>
</evidence>
<evidence type="ECO:0000256" key="3">
    <source>
        <dbReference type="ARBA" id="ARBA00022729"/>
    </source>
</evidence>
<dbReference type="InterPro" id="IPR012944">
    <property type="entry name" value="SusD_RagB_dom"/>
</dbReference>
<evidence type="ECO:0000256" key="4">
    <source>
        <dbReference type="ARBA" id="ARBA00023136"/>
    </source>
</evidence>
<accession>A0A250E8G8</accession>
<reference evidence="8 9" key="1">
    <citation type="journal article" date="2017" name="Genome Announc.">
        <title>Twelve Complete Reference Genomes of Clinical Isolates in the Capnocytophaga Genus.</title>
        <authorList>
            <person name="Villarma A."/>
            <person name="Gulvik C.A."/>
            <person name="Rowe L.A."/>
            <person name="Sheth M."/>
            <person name="Juieng P."/>
            <person name="Nicholson A.C."/>
            <person name="Loparev V.N."/>
            <person name="McQuiston J.R."/>
        </authorList>
    </citation>
    <scope>NUCLEOTIDE SEQUENCE [LARGE SCALE GENOMIC DNA]</scope>
    <source>
        <strain evidence="8 9">G7591</strain>
    </source>
</reference>
<dbReference type="Gene3D" id="1.25.40.390">
    <property type="match status" value="1"/>
</dbReference>
<gene>
    <name evidence="8" type="ORF">CGC48_04950</name>
</gene>
<keyword evidence="5" id="KW-0998">Cell outer membrane</keyword>
<dbReference type="KEGG" id="ccyn:CGC48_04950"/>
<evidence type="ECO:0000256" key="5">
    <source>
        <dbReference type="ARBA" id="ARBA00023237"/>
    </source>
</evidence>
<sequence>MKRYINKIVFPVVALVGISCSGDFLDPEVDRYLTQERKEELKAESPDAVALLVQGSLNGIYNNSVKSVTPDTGHDHFGLKAFHLATDLTGQDMVQQVHHWFGFDYNFGNRLADYRRVRTMWRFFYRQISAVNIIMQDYFEGEPSTELLKQKRAEARGIRGIAYYHLINLYQQTYKGNENAPGVPLVLLTTDENMPRVPVQKVYDQIIEDLTFSVENNVVTDDKKDVDKAVAAAYLAKTYAAMEDWANVEKYAKIASDAAPFTSSGDVESGKWDIGTPSWLWGFDISGTTTTLYASLYSHLDNTVDGYAGGLGIYKNIYSDLYDKIANTDVRKKIFINKDLFPAIADKYKNLPKYANIKFVTPGDFTGDYCFLRKEDPYLLMVEAYVEQNRLVEARTALKALMDNRDATYDDTKFTTQEALREEVRLQRRIELWGEGTSFFDLKRWKLGVDRKSPDGNNHRTQIVVPAGDPRWVYQIPKVEVEANPNLGAQNP</sequence>
<dbReference type="RefSeq" id="WP_098028693.1">
    <property type="nucleotide sequence ID" value="NZ_CP022378.1"/>
</dbReference>
<organism evidence="8 9">
    <name type="scientific">Capnocytophaga cynodegmi</name>
    <dbReference type="NCBI Taxonomy" id="28189"/>
    <lineage>
        <taxon>Bacteria</taxon>
        <taxon>Pseudomonadati</taxon>
        <taxon>Bacteroidota</taxon>
        <taxon>Flavobacteriia</taxon>
        <taxon>Flavobacteriales</taxon>
        <taxon>Flavobacteriaceae</taxon>
        <taxon>Capnocytophaga</taxon>
    </lineage>
</organism>
<dbReference type="Pfam" id="PF07980">
    <property type="entry name" value="SusD_RagB"/>
    <property type="match status" value="1"/>
</dbReference>
<dbReference type="InterPro" id="IPR011990">
    <property type="entry name" value="TPR-like_helical_dom_sf"/>
</dbReference>
<evidence type="ECO:0000256" key="2">
    <source>
        <dbReference type="ARBA" id="ARBA00006275"/>
    </source>
</evidence>